<dbReference type="Gene3D" id="3.40.50.300">
    <property type="entry name" value="P-loop containing nucleotide triphosphate hydrolases"/>
    <property type="match status" value="1"/>
</dbReference>
<organism evidence="5 6">
    <name type="scientific">Diacronema lutheri</name>
    <name type="common">Unicellular marine alga</name>
    <name type="synonym">Monochrysis lutheri</name>
    <dbReference type="NCBI Taxonomy" id="2081491"/>
    <lineage>
        <taxon>Eukaryota</taxon>
        <taxon>Haptista</taxon>
        <taxon>Haptophyta</taxon>
        <taxon>Pavlovophyceae</taxon>
        <taxon>Pavlovales</taxon>
        <taxon>Pavlovaceae</taxon>
        <taxon>Diacronema</taxon>
    </lineage>
</organism>
<dbReference type="SUPFAM" id="SSF52540">
    <property type="entry name" value="P-loop containing nucleoside triphosphate hydrolases"/>
    <property type="match status" value="1"/>
</dbReference>
<reference evidence="5" key="1">
    <citation type="submission" date="2021-05" db="EMBL/GenBank/DDBJ databases">
        <title>The genome of the haptophyte Pavlova lutheri (Diacronema luteri, Pavlovales) - a model for lipid biosynthesis in eukaryotic algae.</title>
        <authorList>
            <person name="Hulatt C.J."/>
            <person name="Posewitz M.C."/>
        </authorList>
    </citation>
    <scope>NUCLEOTIDE SEQUENCE</scope>
    <source>
        <strain evidence="5">NIVA-4/92</strain>
    </source>
</reference>
<dbReference type="PRINTS" id="PR00328">
    <property type="entry name" value="SAR1GTPBP"/>
</dbReference>
<dbReference type="PANTHER" id="PTHR45697">
    <property type="entry name" value="ADP-RIBOSYLATION FACTOR-LIKE PROTEIN 2-RELATED"/>
    <property type="match status" value="1"/>
</dbReference>
<proteinExistence type="predicted"/>
<comment type="caution">
    <text evidence="5">The sequence shown here is derived from an EMBL/GenBank/DDBJ whole genome shotgun (WGS) entry which is preliminary data.</text>
</comment>
<keyword evidence="6" id="KW-1185">Reference proteome</keyword>
<evidence type="ECO:0000256" key="1">
    <source>
        <dbReference type="ARBA" id="ARBA00022741"/>
    </source>
</evidence>
<keyword evidence="2 3" id="KW-0342">GTP-binding</keyword>
<keyword evidence="4" id="KW-0479">Metal-binding</keyword>
<feature type="binding site" evidence="3">
    <location>
        <position position="26"/>
    </location>
    <ligand>
        <name>GTP</name>
        <dbReference type="ChEBI" id="CHEBI:37565"/>
    </ligand>
</feature>
<dbReference type="InterPro" id="IPR044612">
    <property type="entry name" value="ARL2/3"/>
</dbReference>
<sequence length="160" mass="17931">MPPTHGYNIVRVSYAARPCELIDVGGSDELRRYWSLYFEGLAGVVFVIDSADKRRLEQTGVELNRLLHEPKLARVPTLILANKQDKLDALRSQKVVDALNLGAVRDREWHVHECSALDRRGVDEGFAWVLAQATRGLKAGQVTRSQWGEAWGRGARARAV</sequence>
<dbReference type="Proteomes" id="UP000751190">
    <property type="component" value="Unassembled WGS sequence"/>
</dbReference>
<dbReference type="InterPro" id="IPR027417">
    <property type="entry name" value="P-loop_NTPase"/>
</dbReference>
<feature type="binding site" evidence="3">
    <location>
        <begin position="82"/>
        <end position="85"/>
    </location>
    <ligand>
        <name>GTP</name>
        <dbReference type="ChEBI" id="CHEBI:37565"/>
    </ligand>
</feature>
<dbReference type="EMBL" id="JAGTXO010000044">
    <property type="protein sequence ID" value="KAG8459086.1"/>
    <property type="molecule type" value="Genomic_DNA"/>
</dbReference>
<dbReference type="GO" id="GO:0003924">
    <property type="term" value="F:GTPase activity"/>
    <property type="evidence" value="ECO:0007669"/>
    <property type="project" value="InterPro"/>
</dbReference>
<evidence type="ECO:0000313" key="6">
    <source>
        <dbReference type="Proteomes" id="UP000751190"/>
    </source>
</evidence>
<dbReference type="OMA" id="IFAWDIG"/>
<dbReference type="OrthoDB" id="2011769at2759"/>
<dbReference type="SMART" id="SM00177">
    <property type="entry name" value="ARF"/>
    <property type="match status" value="1"/>
</dbReference>
<dbReference type="InterPro" id="IPR006689">
    <property type="entry name" value="Small_GTPase_ARF/SAR"/>
</dbReference>
<gene>
    <name evidence="5" type="ORF">KFE25_002493</name>
</gene>
<evidence type="ECO:0000256" key="2">
    <source>
        <dbReference type="ARBA" id="ARBA00023134"/>
    </source>
</evidence>
<evidence type="ECO:0000313" key="5">
    <source>
        <dbReference type="EMBL" id="KAG8459086.1"/>
    </source>
</evidence>
<keyword evidence="4" id="KW-0460">Magnesium</keyword>
<dbReference type="AlphaFoldDB" id="A0A8J5X2D5"/>
<dbReference type="GO" id="GO:0046872">
    <property type="term" value="F:metal ion binding"/>
    <property type="evidence" value="ECO:0007669"/>
    <property type="project" value="UniProtKB-KW"/>
</dbReference>
<dbReference type="Pfam" id="PF00025">
    <property type="entry name" value="Arf"/>
    <property type="match status" value="1"/>
</dbReference>
<name>A0A8J5X2D5_DIALT</name>
<dbReference type="GO" id="GO:0005525">
    <property type="term" value="F:GTP binding"/>
    <property type="evidence" value="ECO:0007669"/>
    <property type="project" value="UniProtKB-KW"/>
</dbReference>
<keyword evidence="1 3" id="KW-0547">Nucleotide-binding</keyword>
<feature type="binding site" evidence="4">
    <location>
        <position position="4"/>
    </location>
    <ligand>
        <name>Mg(2+)</name>
        <dbReference type="ChEBI" id="CHEBI:18420"/>
    </ligand>
</feature>
<protein>
    <submittedName>
        <fullName evidence="5">Uncharacterized protein</fullName>
    </submittedName>
</protein>
<evidence type="ECO:0000256" key="3">
    <source>
        <dbReference type="PIRSR" id="PIRSR606689-1"/>
    </source>
</evidence>
<evidence type="ECO:0000256" key="4">
    <source>
        <dbReference type="PIRSR" id="PIRSR606689-2"/>
    </source>
</evidence>
<accession>A0A8J5X2D5</accession>
<dbReference type="PROSITE" id="PS51417">
    <property type="entry name" value="ARF"/>
    <property type="match status" value="1"/>
</dbReference>